<comment type="similarity">
    <text evidence="1">Belongs to the Fmt family.</text>
</comment>
<dbReference type="Pfam" id="PF02911">
    <property type="entry name" value="Formyl_trans_C"/>
    <property type="match status" value="1"/>
</dbReference>
<keyword evidence="3" id="KW-0808">Transferase</keyword>
<evidence type="ECO:0000313" key="9">
    <source>
        <dbReference type="Proteomes" id="UP000620104"/>
    </source>
</evidence>
<evidence type="ECO:0000256" key="3">
    <source>
        <dbReference type="ARBA" id="ARBA00022679"/>
    </source>
</evidence>
<evidence type="ECO:0000259" key="6">
    <source>
        <dbReference type="Pfam" id="PF00551"/>
    </source>
</evidence>
<dbReference type="Gene3D" id="3.40.50.12230">
    <property type="match status" value="1"/>
</dbReference>
<evidence type="ECO:0000256" key="1">
    <source>
        <dbReference type="ARBA" id="ARBA00010699"/>
    </source>
</evidence>
<evidence type="ECO:0000256" key="2">
    <source>
        <dbReference type="ARBA" id="ARBA00012261"/>
    </source>
</evidence>
<organism evidence="8 9">
    <name type="scientific">Naganishia liquefaciens</name>
    <dbReference type="NCBI Taxonomy" id="104408"/>
    <lineage>
        <taxon>Eukaryota</taxon>
        <taxon>Fungi</taxon>
        <taxon>Dikarya</taxon>
        <taxon>Basidiomycota</taxon>
        <taxon>Agaricomycotina</taxon>
        <taxon>Tremellomycetes</taxon>
        <taxon>Filobasidiales</taxon>
        <taxon>Filobasidiaceae</taxon>
        <taxon>Naganishia</taxon>
    </lineage>
</organism>
<comment type="caution">
    <text evidence="8">The sequence shown here is derived from an EMBL/GenBank/DDBJ whole genome shotgun (WGS) entry which is preliminary data.</text>
</comment>
<dbReference type="InterPro" id="IPR002376">
    <property type="entry name" value="Formyl_transf_N"/>
</dbReference>
<feature type="compositionally biased region" description="Polar residues" evidence="5">
    <location>
        <begin position="1"/>
        <end position="15"/>
    </location>
</feature>
<dbReference type="OrthoDB" id="10268103at2759"/>
<keyword evidence="4" id="KW-0648">Protein biosynthesis</keyword>
<dbReference type="EC" id="2.1.2.9" evidence="2"/>
<dbReference type="CDD" id="cd08704">
    <property type="entry name" value="Met_tRNA_FMT_C"/>
    <property type="match status" value="1"/>
</dbReference>
<dbReference type="GO" id="GO:0005739">
    <property type="term" value="C:mitochondrion"/>
    <property type="evidence" value="ECO:0007669"/>
    <property type="project" value="TreeGrafter"/>
</dbReference>
<name>A0A8H3TTH0_9TREE</name>
<evidence type="ECO:0000259" key="7">
    <source>
        <dbReference type="Pfam" id="PF02911"/>
    </source>
</evidence>
<dbReference type="InterPro" id="IPR044135">
    <property type="entry name" value="Met-tRNA-FMT_C"/>
</dbReference>
<evidence type="ECO:0000256" key="5">
    <source>
        <dbReference type="SAM" id="MobiDB-lite"/>
    </source>
</evidence>
<dbReference type="PANTHER" id="PTHR11138:SF5">
    <property type="entry name" value="METHIONYL-TRNA FORMYLTRANSFERASE, MITOCHONDRIAL"/>
    <property type="match status" value="1"/>
</dbReference>
<dbReference type="SUPFAM" id="SSF50486">
    <property type="entry name" value="FMT C-terminal domain-like"/>
    <property type="match status" value="1"/>
</dbReference>
<dbReference type="AlphaFoldDB" id="A0A8H3TTH0"/>
<sequence>MMSQHSRSPVSSCRSRQQRGRPSCIGSPDMAPSLLNILFLGSDLFSVGTLQPLLRAESLWSSLRVVTAGEKDVGRGGKTRRRMAPPLHEFALNNGLEVFVTPERIKDWQPPEPFPEPHAHNVLVTASFGHILPTELLQSHFPRPETRLNVHPSRLPQYRGAAPIQWAIARRDTVTGVSVQSLAMGGGKMVDKGELWAVKEEIPIHERDTYTTLLPRLASIGGDLLVDTLRTIAEGNAVSTPQHTPVDAAGCPVKLHRAPKITHETVHIDFARQTAQEIDALFRGMSHQHALWTTFDGVDLRLLDIRPARDAISEDVPPGTAIFQKRFAGSGEARLAVRCEDGTWIDVRRVQQAGKREVGVADWWNGVKRKEDGRVLFGR</sequence>
<dbReference type="InterPro" id="IPR036477">
    <property type="entry name" value="Formyl_transf_N_sf"/>
</dbReference>
<reference evidence="8" key="1">
    <citation type="submission" date="2020-07" db="EMBL/GenBank/DDBJ databases">
        <title>Draft Genome Sequence of a Deep-Sea Yeast, Naganishia (Cryptococcus) liquefaciens strain N6.</title>
        <authorList>
            <person name="Han Y.W."/>
            <person name="Kajitani R."/>
            <person name="Morimoto H."/>
            <person name="Parhat M."/>
            <person name="Tsubouchi H."/>
            <person name="Bakenova O."/>
            <person name="Ogata M."/>
            <person name="Argunhan B."/>
            <person name="Aoki R."/>
            <person name="Kajiwara S."/>
            <person name="Itoh T."/>
            <person name="Iwasaki H."/>
        </authorList>
    </citation>
    <scope>NUCLEOTIDE SEQUENCE</scope>
    <source>
        <strain evidence="8">N6</strain>
    </source>
</reference>
<dbReference type="Pfam" id="PF00551">
    <property type="entry name" value="Formyl_trans_N"/>
    <property type="match status" value="1"/>
</dbReference>
<dbReference type="GO" id="GO:0004479">
    <property type="term" value="F:methionyl-tRNA formyltransferase activity"/>
    <property type="evidence" value="ECO:0007669"/>
    <property type="project" value="UniProtKB-EC"/>
</dbReference>
<feature type="domain" description="Formyl transferase N-terminal" evidence="6">
    <location>
        <begin position="65"/>
        <end position="228"/>
    </location>
</feature>
<dbReference type="InterPro" id="IPR041711">
    <property type="entry name" value="Met-tRNA-FMT_N"/>
</dbReference>
<keyword evidence="9" id="KW-1185">Reference proteome</keyword>
<dbReference type="SUPFAM" id="SSF53328">
    <property type="entry name" value="Formyltransferase"/>
    <property type="match status" value="1"/>
</dbReference>
<feature type="domain" description="Formyl transferase C-terminal" evidence="7">
    <location>
        <begin position="260"/>
        <end position="367"/>
    </location>
</feature>
<feature type="region of interest" description="Disordered" evidence="5">
    <location>
        <begin position="1"/>
        <end position="27"/>
    </location>
</feature>
<gene>
    <name evidence="8" type="ORF">NliqN6_2985</name>
</gene>
<dbReference type="InterPro" id="IPR005793">
    <property type="entry name" value="Formyl_trans_C"/>
</dbReference>
<dbReference type="CDD" id="cd08646">
    <property type="entry name" value="FMT_core_Met-tRNA-FMT_N"/>
    <property type="match status" value="1"/>
</dbReference>
<accession>A0A8H3TTH0</accession>
<protein>
    <recommendedName>
        <fullName evidence="2">methionyl-tRNA formyltransferase</fullName>
        <ecNumber evidence="2">2.1.2.9</ecNumber>
    </recommendedName>
</protein>
<proteinExistence type="inferred from homology"/>
<dbReference type="EMBL" id="BLZA01000019">
    <property type="protein sequence ID" value="GHJ86583.1"/>
    <property type="molecule type" value="Genomic_DNA"/>
</dbReference>
<dbReference type="Proteomes" id="UP000620104">
    <property type="component" value="Unassembled WGS sequence"/>
</dbReference>
<dbReference type="PANTHER" id="PTHR11138">
    <property type="entry name" value="METHIONYL-TRNA FORMYLTRANSFERASE"/>
    <property type="match status" value="1"/>
</dbReference>
<dbReference type="InterPro" id="IPR011034">
    <property type="entry name" value="Formyl_transferase-like_C_sf"/>
</dbReference>
<evidence type="ECO:0000256" key="4">
    <source>
        <dbReference type="ARBA" id="ARBA00022917"/>
    </source>
</evidence>
<evidence type="ECO:0000313" key="8">
    <source>
        <dbReference type="EMBL" id="GHJ86583.1"/>
    </source>
</evidence>